<reference evidence="2 3" key="1">
    <citation type="submission" date="2018-04" db="EMBL/GenBank/DDBJ databases">
        <title>Genomic Encyclopedia of Archaeal and Bacterial Type Strains, Phase II (KMG-II): from individual species to whole genera.</title>
        <authorList>
            <person name="Goeker M."/>
        </authorList>
    </citation>
    <scope>NUCLEOTIDE SEQUENCE [LARGE SCALE GENOMIC DNA]</scope>
    <source>
        <strain evidence="2 3">DSM 21823</strain>
    </source>
</reference>
<feature type="domain" description="DUF6878" evidence="1">
    <location>
        <begin position="36"/>
        <end position="164"/>
    </location>
</feature>
<dbReference type="Pfam" id="PF21798">
    <property type="entry name" value="DUF6878"/>
    <property type="match status" value="1"/>
</dbReference>
<evidence type="ECO:0000259" key="1">
    <source>
        <dbReference type="Pfam" id="PF21798"/>
    </source>
</evidence>
<proteinExistence type="predicted"/>
<dbReference type="AlphaFoldDB" id="A0A2T6A7J5"/>
<accession>A0A2T6A7J5</accession>
<gene>
    <name evidence="2" type="ORF">C8N34_1367</name>
</gene>
<comment type="caution">
    <text evidence="2">The sequence shown here is derived from an EMBL/GenBank/DDBJ whole genome shotgun (WGS) entry which is preliminary data.</text>
</comment>
<evidence type="ECO:0000313" key="2">
    <source>
        <dbReference type="EMBL" id="PTX39808.1"/>
    </source>
</evidence>
<name>A0A2T6A7J5_9RHOB</name>
<evidence type="ECO:0000313" key="3">
    <source>
        <dbReference type="Proteomes" id="UP000244224"/>
    </source>
</evidence>
<organism evidence="2 3">
    <name type="scientific">Gemmobacter caeni</name>
    <dbReference type="NCBI Taxonomy" id="589035"/>
    <lineage>
        <taxon>Bacteria</taxon>
        <taxon>Pseudomonadati</taxon>
        <taxon>Pseudomonadota</taxon>
        <taxon>Alphaproteobacteria</taxon>
        <taxon>Rhodobacterales</taxon>
        <taxon>Paracoccaceae</taxon>
        <taxon>Gemmobacter</taxon>
    </lineage>
</organism>
<sequence>MTIHLPGRAAPAPELSSELSRILAEQAERDAAEAALHARNKEVLFDGMRLVGIAHVLVSFDGSGDSGQIESIEARNDTDQSVTLPAAQITFAGIDWQSGAPTERRLTLEGAVEELVYDLLSDTHCGWQDNDGAWGEFCIDARARTIHLEFNERFTSSELFTHDF</sequence>
<dbReference type="EMBL" id="QBKP01000036">
    <property type="protein sequence ID" value="PTX39808.1"/>
    <property type="molecule type" value="Genomic_DNA"/>
</dbReference>
<protein>
    <recommendedName>
        <fullName evidence="1">DUF6878 domain-containing protein</fullName>
    </recommendedName>
</protein>
<dbReference type="Proteomes" id="UP000244224">
    <property type="component" value="Unassembled WGS sequence"/>
</dbReference>
<dbReference type="RefSeq" id="WP_108130907.1">
    <property type="nucleotide sequence ID" value="NZ_QBKP01000036.1"/>
</dbReference>
<dbReference type="OrthoDB" id="7259981at2"/>
<keyword evidence="3" id="KW-1185">Reference proteome</keyword>
<dbReference type="InterPro" id="IPR049243">
    <property type="entry name" value="DUF6878"/>
</dbReference>